<reference evidence="1 2" key="1">
    <citation type="submission" date="2020-05" db="EMBL/GenBank/DDBJ databases">
        <title>Vigna angularis (adzuki bean) Var. LongXiaoDou No. 4 denovo assembly.</title>
        <authorList>
            <person name="Xiang H."/>
        </authorList>
    </citation>
    <scope>NUCLEOTIDE SEQUENCE [LARGE SCALE GENOMIC DNA]</scope>
    <source>
        <tissue evidence="1">Leaf</tissue>
    </source>
</reference>
<dbReference type="AlphaFoldDB" id="A0A8T0JF94"/>
<gene>
    <name evidence="1" type="ORF">HKW66_Vig0212980</name>
</gene>
<protein>
    <submittedName>
        <fullName evidence="1">Uncharacterized protein</fullName>
    </submittedName>
</protein>
<name>A0A8T0JF94_PHAAN</name>
<accession>A0A8T0JF94</accession>
<evidence type="ECO:0000313" key="1">
    <source>
        <dbReference type="EMBL" id="KAG2371124.1"/>
    </source>
</evidence>
<dbReference type="Proteomes" id="UP000743370">
    <property type="component" value="Unassembled WGS sequence"/>
</dbReference>
<sequence>MSQEREKGRVALLQVANGVFAVFLDLQDLSQHSRFGISLGRGSRLVVANSVCVFRHGAICDWGCSHFLDLSEFQVKNGDACLICGLGCCAIGVMVYEKRNCGCSVGEDELSSQAQAMWQTVKRQAGIRRGLSVCHIKQKLTLFNFKD</sequence>
<proteinExistence type="predicted"/>
<dbReference type="EMBL" id="JABFOF010000011">
    <property type="protein sequence ID" value="KAG2371124.1"/>
    <property type="molecule type" value="Genomic_DNA"/>
</dbReference>
<comment type="caution">
    <text evidence="1">The sequence shown here is derived from an EMBL/GenBank/DDBJ whole genome shotgun (WGS) entry which is preliminary data.</text>
</comment>
<evidence type="ECO:0000313" key="2">
    <source>
        <dbReference type="Proteomes" id="UP000743370"/>
    </source>
</evidence>
<organism evidence="1 2">
    <name type="scientific">Phaseolus angularis</name>
    <name type="common">Azuki bean</name>
    <name type="synonym">Vigna angularis</name>
    <dbReference type="NCBI Taxonomy" id="3914"/>
    <lineage>
        <taxon>Eukaryota</taxon>
        <taxon>Viridiplantae</taxon>
        <taxon>Streptophyta</taxon>
        <taxon>Embryophyta</taxon>
        <taxon>Tracheophyta</taxon>
        <taxon>Spermatophyta</taxon>
        <taxon>Magnoliopsida</taxon>
        <taxon>eudicotyledons</taxon>
        <taxon>Gunneridae</taxon>
        <taxon>Pentapetalae</taxon>
        <taxon>rosids</taxon>
        <taxon>fabids</taxon>
        <taxon>Fabales</taxon>
        <taxon>Fabaceae</taxon>
        <taxon>Papilionoideae</taxon>
        <taxon>50 kb inversion clade</taxon>
        <taxon>NPAAA clade</taxon>
        <taxon>indigoferoid/millettioid clade</taxon>
        <taxon>Phaseoleae</taxon>
        <taxon>Vigna</taxon>
    </lineage>
</organism>